<dbReference type="RefSeq" id="WP_056964314.1">
    <property type="nucleotide sequence ID" value="NZ_AZEU01000202.1"/>
</dbReference>
<name>A0A0R1QMA7_9LACO</name>
<proteinExistence type="predicted"/>
<organism evidence="1 2">
    <name type="scientific">Lacticaseibacillus manihotivorans DSM 13343 = JCM 12514</name>
    <dbReference type="NCBI Taxonomy" id="1423769"/>
    <lineage>
        <taxon>Bacteria</taxon>
        <taxon>Bacillati</taxon>
        <taxon>Bacillota</taxon>
        <taxon>Bacilli</taxon>
        <taxon>Lactobacillales</taxon>
        <taxon>Lactobacillaceae</taxon>
        <taxon>Lacticaseibacillus</taxon>
    </lineage>
</organism>
<reference evidence="1 2" key="1">
    <citation type="journal article" date="2015" name="Genome Announc.">
        <title>Expanding the biotechnology potential of lactobacilli through comparative genomics of 213 strains and associated genera.</title>
        <authorList>
            <person name="Sun Z."/>
            <person name="Harris H.M."/>
            <person name="McCann A."/>
            <person name="Guo C."/>
            <person name="Argimon S."/>
            <person name="Zhang W."/>
            <person name="Yang X."/>
            <person name="Jeffery I.B."/>
            <person name="Cooney J.C."/>
            <person name="Kagawa T.F."/>
            <person name="Liu W."/>
            <person name="Song Y."/>
            <person name="Salvetti E."/>
            <person name="Wrobel A."/>
            <person name="Rasinkangas P."/>
            <person name="Parkhill J."/>
            <person name="Rea M.C."/>
            <person name="O'Sullivan O."/>
            <person name="Ritari J."/>
            <person name="Douillard F.P."/>
            <person name="Paul Ross R."/>
            <person name="Yang R."/>
            <person name="Briner A.E."/>
            <person name="Felis G.E."/>
            <person name="de Vos W.M."/>
            <person name="Barrangou R."/>
            <person name="Klaenhammer T.R."/>
            <person name="Caufield P.W."/>
            <person name="Cui Y."/>
            <person name="Zhang H."/>
            <person name="O'Toole P.W."/>
        </authorList>
    </citation>
    <scope>NUCLEOTIDE SEQUENCE [LARGE SCALE GENOMIC DNA]</scope>
    <source>
        <strain evidence="1 2">DSM 13343</strain>
    </source>
</reference>
<protein>
    <submittedName>
        <fullName evidence="1">Uncharacterized protein</fullName>
    </submittedName>
</protein>
<evidence type="ECO:0000313" key="1">
    <source>
        <dbReference type="EMBL" id="KRL43322.1"/>
    </source>
</evidence>
<accession>A0A0R1QMA7</accession>
<gene>
    <name evidence="1" type="ORF">FD01_GL001725</name>
</gene>
<dbReference type="EMBL" id="AZEU01000202">
    <property type="protein sequence ID" value="KRL43322.1"/>
    <property type="molecule type" value="Genomic_DNA"/>
</dbReference>
<dbReference type="Proteomes" id="UP000051790">
    <property type="component" value="Unassembled WGS sequence"/>
</dbReference>
<keyword evidence="2" id="KW-1185">Reference proteome</keyword>
<dbReference type="AlphaFoldDB" id="A0A0R1QMA7"/>
<evidence type="ECO:0000313" key="2">
    <source>
        <dbReference type="Proteomes" id="UP000051790"/>
    </source>
</evidence>
<sequence>MEGQISSHVLGVEAVSVVKAGKSIVVRVMKLAIDSEDLDWTQEPRDNPNIAMIPFVDVFAQPIEINDALNITGQFQLQHTLPTTGQQRIIAQKQLADQRLMGNLQHWLKRYSKPNQRHDFEQVMKRFLADQLDFSDLMLAFAEILGSDDVSHSPRLKKLQTSMQSGLKLRQHVNQQTPLVLWVTEAEMIDFQSDAATSNDGPLTVIRLDGHSIDQSWAKWQQKMADAKNQ</sequence>
<dbReference type="PATRIC" id="fig|1423769.4.peg.1846"/>
<comment type="caution">
    <text evidence="1">The sequence shown here is derived from an EMBL/GenBank/DDBJ whole genome shotgun (WGS) entry which is preliminary data.</text>
</comment>